<dbReference type="SUPFAM" id="SSF103088">
    <property type="entry name" value="OmpA-like"/>
    <property type="match status" value="1"/>
</dbReference>
<dbReference type="PRINTS" id="PR01023">
    <property type="entry name" value="NAFLGMOTY"/>
</dbReference>
<dbReference type="AlphaFoldDB" id="A0A0F9SKJ3"/>
<feature type="region of interest" description="Disordered" evidence="4">
    <location>
        <begin position="261"/>
        <end position="282"/>
    </location>
</feature>
<dbReference type="Gene3D" id="2.60.40.2540">
    <property type="match status" value="1"/>
</dbReference>
<comment type="subcellular location">
    <subcellularLocation>
        <location evidence="1">Cell outer membrane</location>
    </subcellularLocation>
</comment>
<name>A0A0F9SKJ3_9ZZZZ</name>
<dbReference type="EMBL" id="LAZR01001893">
    <property type="protein sequence ID" value="KKN37456.1"/>
    <property type="molecule type" value="Genomic_DNA"/>
</dbReference>
<dbReference type="InterPro" id="IPR041544">
    <property type="entry name" value="MotY_N"/>
</dbReference>
<dbReference type="Pfam" id="PF00691">
    <property type="entry name" value="OmpA"/>
    <property type="match status" value="1"/>
</dbReference>
<reference evidence="6" key="1">
    <citation type="journal article" date="2015" name="Nature">
        <title>Complex archaea that bridge the gap between prokaryotes and eukaryotes.</title>
        <authorList>
            <person name="Spang A."/>
            <person name="Saw J.H."/>
            <person name="Jorgensen S.L."/>
            <person name="Zaremba-Niedzwiedzka K."/>
            <person name="Martijn J."/>
            <person name="Lind A.E."/>
            <person name="van Eijk R."/>
            <person name="Schleper C."/>
            <person name="Guy L."/>
            <person name="Ettema T.J."/>
        </authorList>
    </citation>
    <scope>NUCLEOTIDE SEQUENCE</scope>
</reference>
<evidence type="ECO:0000259" key="5">
    <source>
        <dbReference type="PROSITE" id="PS51123"/>
    </source>
</evidence>
<protein>
    <recommendedName>
        <fullName evidence="5">OmpA-like domain-containing protein</fullName>
    </recommendedName>
</protein>
<dbReference type="PANTHER" id="PTHR30329:SF21">
    <property type="entry name" value="LIPOPROTEIN YIAD-RELATED"/>
    <property type="match status" value="1"/>
</dbReference>
<dbReference type="GO" id="GO:0009279">
    <property type="term" value="C:cell outer membrane"/>
    <property type="evidence" value="ECO:0007669"/>
    <property type="project" value="UniProtKB-SubCell"/>
</dbReference>
<organism evidence="6">
    <name type="scientific">marine sediment metagenome</name>
    <dbReference type="NCBI Taxonomy" id="412755"/>
    <lineage>
        <taxon>unclassified sequences</taxon>
        <taxon>metagenomes</taxon>
        <taxon>ecological metagenomes</taxon>
    </lineage>
</organism>
<comment type="caution">
    <text evidence="6">The sequence shown here is derived from an EMBL/GenBank/DDBJ whole genome shotgun (WGS) entry which is preliminary data.</text>
</comment>
<evidence type="ECO:0000313" key="6">
    <source>
        <dbReference type="EMBL" id="KKN37456.1"/>
    </source>
</evidence>
<dbReference type="PANTHER" id="PTHR30329">
    <property type="entry name" value="STATOR ELEMENT OF FLAGELLAR MOTOR COMPLEX"/>
    <property type="match status" value="1"/>
</dbReference>
<dbReference type="InterPro" id="IPR006664">
    <property type="entry name" value="OMP_bac"/>
</dbReference>
<dbReference type="PRINTS" id="PR01021">
    <property type="entry name" value="OMPADOMAIN"/>
</dbReference>
<proteinExistence type="predicted"/>
<dbReference type="Gene3D" id="3.30.1330.60">
    <property type="entry name" value="OmpA-like domain"/>
    <property type="match status" value="1"/>
</dbReference>
<evidence type="ECO:0000256" key="4">
    <source>
        <dbReference type="SAM" id="MobiDB-lite"/>
    </source>
</evidence>
<dbReference type="PROSITE" id="PS51123">
    <property type="entry name" value="OMPA_2"/>
    <property type="match status" value="1"/>
</dbReference>
<dbReference type="InterPro" id="IPR006665">
    <property type="entry name" value="OmpA-like"/>
</dbReference>
<keyword evidence="3" id="KW-0998">Cell outer membrane</keyword>
<evidence type="ECO:0000256" key="1">
    <source>
        <dbReference type="ARBA" id="ARBA00004442"/>
    </source>
</evidence>
<dbReference type="InterPro" id="IPR036737">
    <property type="entry name" value="OmpA-like_sf"/>
</dbReference>
<dbReference type="CDD" id="cd07185">
    <property type="entry name" value="OmpA_C-like"/>
    <property type="match status" value="1"/>
</dbReference>
<accession>A0A0F9SKJ3</accession>
<keyword evidence="2" id="KW-0472">Membrane</keyword>
<evidence type="ECO:0000256" key="2">
    <source>
        <dbReference type="ARBA" id="ARBA00023136"/>
    </source>
</evidence>
<sequence length="282" mass="31815">MKYIISILLVSFIYFAQAEEFQAPVTDTKWQIIESPLECSLTQVIPSFGEAGFRRVNGGPLELFFKTTSQPATQNNVAFEISAAPWQNTDQFEPLVSMPTSKGQREFAVNGVLAQQALTNMQDGRFPLIRYRSQTYTGDVVAKLSTVKFNDSSSAFNQCLSNLYPDSFDEINNLTIYFESEKAVLTKKATQALTRIADYLKIDDTVKQMTITAHTDNYGRKRLNVPLSEARARVIRDFFIEKQVLENDQVVMQSFVDHDPAATNKTASGRAHNRRAEITLSR</sequence>
<dbReference type="InterPro" id="IPR050330">
    <property type="entry name" value="Bact_OuterMem_StrucFunc"/>
</dbReference>
<dbReference type="Pfam" id="PF18393">
    <property type="entry name" value="MotY_N"/>
    <property type="match status" value="1"/>
</dbReference>
<feature type="domain" description="OmpA-like" evidence="5">
    <location>
        <begin position="165"/>
        <end position="282"/>
    </location>
</feature>
<evidence type="ECO:0000256" key="3">
    <source>
        <dbReference type="ARBA" id="ARBA00023237"/>
    </source>
</evidence>
<gene>
    <name evidence="6" type="ORF">LCGC14_0763250</name>
</gene>